<dbReference type="Gene3D" id="3.90.180.10">
    <property type="entry name" value="Medium-chain alcohol dehydrogenases, catalytic domain"/>
    <property type="match status" value="1"/>
</dbReference>
<dbReference type="SUPFAM" id="SSF51735">
    <property type="entry name" value="NAD(P)-binding Rossmann-fold domains"/>
    <property type="match status" value="1"/>
</dbReference>
<dbReference type="SMART" id="SM00829">
    <property type="entry name" value="PKS_ER"/>
    <property type="match status" value="1"/>
</dbReference>
<reference evidence="3 4" key="1">
    <citation type="journal article" date="2015" name="Fungal Genet. Biol.">
        <title>Evolution of novel wood decay mechanisms in Agaricales revealed by the genome sequences of Fistulina hepatica and Cylindrobasidium torrendii.</title>
        <authorList>
            <person name="Floudas D."/>
            <person name="Held B.W."/>
            <person name="Riley R."/>
            <person name="Nagy L.G."/>
            <person name="Koehler G."/>
            <person name="Ransdell A.S."/>
            <person name="Younus H."/>
            <person name="Chow J."/>
            <person name="Chiniquy J."/>
            <person name="Lipzen A."/>
            <person name="Tritt A."/>
            <person name="Sun H."/>
            <person name="Haridas S."/>
            <person name="LaButti K."/>
            <person name="Ohm R.A."/>
            <person name="Kues U."/>
            <person name="Blanchette R.A."/>
            <person name="Grigoriev I.V."/>
            <person name="Minto R.E."/>
            <person name="Hibbett D.S."/>
        </authorList>
    </citation>
    <scope>NUCLEOTIDE SEQUENCE [LARGE SCALE GENOMIC DNA]</scope>
    <source>
        <strain evidence="3 4">FP15055 ss-10</strain>
    </source>
</reference>
<dbReference type="PANTHER" id="PTHR43205:SF7">
    <property type="entry name" value="PROSTAGLANDIN REDUCTASE 1"/>
    <property type="match status" value="1"/>
</dbReference>
<dbReference type="GO" id="GO:0016628">
    <property type="term" value="F:oxidoreductase activity, acting on the CH-CH group of donors, NAD or NADP as acceptor"/>
    <property type="evidence" value="ECO:0007669"/>
    <property type="project" value="InterPro"/>
</dbReference>
<proteinExistence type="predicted"/>
<feature type="domain" description="Enoyl reductase (ER)" evidence="2">
    <location>
        <begin position="62"/>
        <end position="367"/>
    </location>
</feature>
<keyword evidence="1" id="KW-0560">Oxidoreductase</keyword>
<dbReference type="Proteomes" id="UP000054007">
    <property type="component" value="Unassembled WGS sequence"/>
</dbReference>
<dbReference type="InterPro" id="IPR041694">
    <property type="entry name" value="ADH_N_2"/>
</dbReference>
<keyword evidence="4" id="KW-1185">Reference proteome</keyword>
<dbReference type="PANTHER" id="PTHR43205">
    <property type="entry name" value="PROSTAGLANDIN REDUCTASE"/>
    <property type="match status" value="1"/>
</dbReference>
<dbReference type="InterPro" id="IPR013149">
    <property type="entry name" value="ADH-like_C"/>
</dbReference>
<name>A0A0D7B861_9AGAR</name>
<sequence length="378" mass="41131">MAPTVKNPRVTFASEVPEGCFPIVGEHLVFDNSRIIDLESVPLNGGFLTQALLLSPEPYMRERMRPLTAQSYSTPMVVGAPVVGTCLVKVLRSEKEGVDVGDLMYGMSHWEAYTVQPYVEGRRKYRPEDWAPGTFDMDSLVLTTVPDPKGAFPLTRYCNILGTPGMSGYVSFEKFAQAKAGETIFVSAGASGVGSMVIQLAKAKGMKVIASAGSDSKVEYMRSLGCDLPFNYKKTHYQEFLSQNGPVNLFYDNVGGEAFAAGLEATAPFSRVIVCGMISEYNVPIDKRFGIQNTELIFKRRLTINGFLLPDLIPEFGAKFFQDVPVMLSEGKLRSQEVVYKGIEKAAQALVDTLTSGSDVSGGKLVVEMQGKTMGSSA</sequence>
<organism evidence="3 4">
    <name type="scientific">Cylindrobasidium torrendii FP15055 ss-10</name>
    <dbReference type="NCBI Taxonomy" id="1314674"/>
    <lineage>
        <taxon>Eukaryota</taxon>
        <taxon>Fungi</taxon>
        <taxon>Dikarya</taxon>
        <taxon>Basidiomycota</taxon>
        <taxon>Agaricomycotina</taxon>
        <taxon>Agaricomycetes</taxon>
        <taxon>Agaricomycetidae</taxon>
        <taxon>Agaricales</taxon>
        <taxon>Marasmiineae</taxon>
        <taxon>Physalacriaceae</taxon>
        <taxon>Cylindrobasidium</taxon>
    </lineage>
</organism>
<gene>
    <name evidence="3" type="ORF">CYLTODRAFT_423131</name>
</gene>
<evidence type="ECO:0000313" key="4">
    <source>
        <dbReference type="Proteomes" id="UP000054007"/>
    </source>
</evidence>
<dbReference type="SUPFAM" id="SSF50129">
    <property type="entry name" value="GroES-like"/>
    <property type="match status" value="1"/>
</dbReference>
<dbReference type="FunFam" id="3.40.50.720:FF:000121">
    <property type="entry name" value="Prostaglandin reductase 2"/>
    <property type="match status" value="1"/>
</dbReference>
<dbReference type="InterPro" id="IPR045010">
    <property type="entry name" value="MDR_fam"/>
</dbReference>
<evidence type="ECO:0000313" key="3">
    <source>
        <dbReference type="EMBL" id="KIY66728.1"/>
    </source>
</evidence>
<dbReference type="CDD" id="cd05288">
    <property type="entry name" value="PGDH"/>
    <property type="match status" value="1"/>
</dbReference>
<dbReference type="EMBL" id="KN880545">
    <property type="protein sequence ID" value="KIY66728.1"/>
    <property type="molecule type" value="Genomic_DNA"/>
</dbReference>
<accession>A0A0D7B861</accession>
<dbReference type="InterPro" id="IPR036291">
    <property type="entry name" value="NAD(P)-bd_dom_sf"/>
</dbReference>
<dbReference type="Pfam" id="PF16884">
    <property type="entry name" value="ADH_N_2"/>
    <property type="match status" value="1"/>
</dbReference>
<dbReference type="AlphaFoldDB" id="A0A0D7B861"/>
<dbReference type="Gene3D" id="3.40.50.720">
    <property type="entry name" value="NAD(P)-binding Rossmann-like Domain"/>
    <property type="match status" value="1"/>
</dbReference>
<dbReference type="InterPro" id="IPR011032">
    <property type="entry name" value="GroES-like_sf"/>
</dbReference>
<dbReference type="OrthoDB" id="809632at2759"/>
<evidence type="ECO:0000256" key="1">
    <source>
        <dbReference type="ARBA" id="ARBA00023002"/>
    </source>
</evidence>
<dbReference type="InterPro" id="IPR020843">
    <property type="entry name" value="ER"/>
</dbReference>
<dbReference type="Pfam" id="PF00107">
    <property type="entry name" value="ADH_zinc_N"/>
    <property type="match status" value="1"/>
</dbReference>
<evidence type="ECO:0000259" key="2">
    <source>
        <dbReference type="SMART" id="SM00829"/>
    </source>
</evidence>
<protein>
    <submittedName>
        <fullName evidence="3">NAD(P)-binding protein</fullName>
    </submittedName>
</protein>